<dbReference type="InParanoid" id="G8JMZ2"/>
<keyword evidence="9" id="KW-0687">Ribonucleoprotein</keyword>
<name>G8JMZ2_ERECY</name>
<dbReference type="KEGG" id="erc:Ecym_1209"/>
<evidence type="ECO:0000256" key="11">
    <source>
        <dbReference type="SAM" id="MobiDB-lite"/>
    </source>
</evidence>
<dbReference type="Gene3D" id="2.30.30.100">
    <property type="match status" value="1"/>
</dbReference>
<keyword evidence="6" id="KW-0694">RNA-binding</keyword>
<evidence type="ECO:0000259" key="12">
    <source>
        <dbReference type="PROSITE" id="PS52002"/>
    </source>
</evidence>
<dbReference type="GO" id="GO:0071004">
    <property type="term" value="C:U2-type prespliceosome"/>
    <property type="evidence" value="ECO:0007669"/>
    <property type="project" value="EnsemblFungi"/>
</dbReference>
<dbReference type="GO" id="GO:0005685">
    <property type="term" value="C:U1 snRNP"/>
    <property type="evidence" value="ECO:0007669"/>
    <property type="project" value="EnsemblFungi"/>
</dbReference>
<dbReference type="InterPro" id="IPR050914">
    <property type="entry name" value="snRNP_SmB/NAA38-like"/>
</dbReference>
<reference evidence="14" key="1">
    <citation type="journal article" date="2012" name="G3 (Bethesda)">
        <title>Pichia sorbitophila, an interspecies yeast hybrid reveals early steps of genome resolution following polyploidization.</title>
        <authorList>
            <person name="Leh Louis V."/>
            <person name="Despons L."/>
            <person name="Friedrich A."/>
            <person name="Martin T."/>
            <person name="Durrens P."/>
            <person name="Casaregola S."/>
            <person name="Neuveglise C."/>
            <person name="Fairhead C."/>
            <person name="Marck C."/>
            <person name="Cruz J.A."/>
            <person name="Straub M.L."/>
            <person name="Kugler V."/>
            <person name="Sacerdot C."/>
            <person name="Uzunov Z."/>
            <person name="Thierry A."/>
            <person name="Weiss S."/>
            <person name="Bleykasten C."/>
            <person name="De Montigny J."/>
            <person name="Jacques N."/>
            <person name="Jung P."/>
            <person name="Lemaire M."/>
            <person name="Mallet S."/>
            <person name="Morel G."/>
            <person name="Richard G.F."/>
            <person name="Sarkar A."/>
            <person name="Savel G."/>
            <person name="Schacherer J."/>
            <person name="Seret M.L."/>
            <person name="Talla E."/>
            <person name="Samson G."/>
            <person name="Jubin C."/>
            <person name="Poulain J."/>
            <person name="Vacherie B."/>
            <person name="Barbe V."/>
            <person name="Pelletier E."/>
            <person name="Sherman D.J."/>
            <person name="Westhof E."/>
            <person name="Weissenbach J."/>
            <person name="Baret P.V."/>
            <person name="Wincker P."/>
            <person name="Gaillardin C."/>
            <person name="Dujon B."/>
            <person name="Souciet J.L."/>
        </authorList>
    </citation>
    <scope>NUCLEOTIDE SEQUENCE [LARGE SCALE GENOMIC DNA]</scope>
    <source>
        <strain evidence="14">CBS 270.75 / DBVPG 7215 / KCTC 17166 / NRRL Y-17582</strain>
    </source>
</reference>
<comment type="similarity">
    <text evidence="3">Belongs to the snRNP SmB/SmN family.</text>
</comment>
<dbReference type="InterPro" id="IPR010920">
    <property type="entry name" value="LSM_dom_sf"/>
</dbReference>
<keyword evidence="8" id="KW-0539">Nucleus</keyword>
<dbReference type="SUPFAM" id="SSF50182">
    <property type="entry name" value="Sm-like ribonucleoproteins"/>
    <property type="match status" value="1"/>
</dbReference>
<comment type="subcellular location">
    <subcellularLocation>
        <location evidence="2">Cytoplasm</location>
    </subcellularLocation>
    <subcellularLocation>
        <location evidence="1">Nucleus</location>
    </subcellularLocation>
</comment>
<evidence type="ECO:0000256" key="3">
    <source>
        <dbReference type="ARBA" id="ARBA00009123"/>
    </source>
</evidence>
<dbReference type="GO" id="GO:0005686">
    <property type="term" value="C:U2 snRNP"/>
    <property type="evidence" value="ECO:0007669"/>
    <property type="project" value="TreeGrafter"/>
</dbReference>
<evidence type="ECO:0000256" key="4">
    <source>
        <dbReference type="ARBA" id="ARBA00022490"/>
    </source>
</evidence>
<dbReference type="GeneID" id="11469624"/>
<dbReference type="GO" id="GO:0005737">
    <property type="term" value="C:cytoplasm"/>
    <property type="evidence" value="ECO:0007669"/>
    <property type="project" value="UniProtKB-SubCell"/>
</dbReference>
<dbReference type="HOGENOM" id="CLU_076902_1_2_1"/>
<feature type="domain" description="Sm" evidence="12">
    <location>
        <begin position="7"/>
        <end position="95"/>
    </location>
</feature>
<organism evidence="13 14">
    <name type="scientific">Eremothecium cymbalariae (strain CBS 270.75 / DBVPG 7215 / KCTC 17166 / NRRL Y-17582)</name>
    <name type="common">Yeast</name>
    <dbReference type="NCBI Taxonomy" id="931890"/>
    <lineage>
        <taxon>Eukaryota</taxon>
        <taxon>Fungi</taxon>
        <taxon>Dikarya</taxon>
        <taxon>Ascomycota</taxon>
        <taxon>Saccharomycotina</taxon>
        <taxon>Saccharomycetes</taxon>
        <taxon>Saccharomycetales</taxon>
        <taxon>Saccharomycetaceae</taxon>
        <taxon>Eremothecium</taxon>
    </lineage>
</organism>
<dbReference type="PROSITE" id="PS52002">
    <property type="entry name" value="SM"/>
    <property type="match status" value="1"/>
</dbReference>
<dbReference type="InterPro" id="IPR001163">
    <property type="entry name" value="Sm_dom_euk/arc"/>
</dbReference>
<keyword evidence="4" id="KW-0963">Cytoplasm</keyword>
<dbReference type="GO" id="GO:0005682">
    <property type="term" value="C:U5 snRNP"/>
    <property type="evidence" value="ECO:0007669"/>
    <property type="project" value="EnsemblFungi"/>
</dbReference>
<evidence type="ECO:0000256" key="5">
    <source>
        <dbReference type="ARBA" id="ARBA00022664"/>
    </source>
</evidence>
<dbReference type="PANTHER" id="PTHR10701">
    <property type="entry name" value="SMALL NUCLEAR RIBONUCLEOPROTEIN-ASSOCIATED PROTEIN B AND N"/>
    <property type="match status" value="1"/>
</dbReference>
<feature type="compositionally biased region" description="Low complexity" evidence="11">
    <location>
        <begin position="134"/>
        <end position="161"/>
    </location>
</feature>
<dbReference type="SMART" id="SM00651">
    <property type="entry name" value="Sm"/>
    <property type="match status" value="1"/>
</dbReference>
<evidence type="ECO:0000256" key="6">
    <source>
        <dbReference type="ARBA" id="ARBA00022884"/>
    </source>
</evidence>
<dbReference type="GO" id="GO:0003723">
    <property type="term" value="F:RNA binding"/>
    <property type="evidence" value="ECO:0007669"/>
    <property type="project" value="UniProtKB-KW"/>
</dbReference>
<dbReference type="GO" id="GO:0071013">
    <property type="term" value="C:catalytic step 2 spliceosome"/>
    <property type="evidence" value="ECO:0007669"/>
    <property type="project" value="TreeGrafter"/>
</dbReference>
<protein>
    <recommendedName>
        <fullName evidence="10">Sm protein B</fullName>
    </recommendedName>
</protein>
<evidence type="ECO:0000256" key="9">
    <source>
        <dbReference type="ARBA" id="ARBA00023274"/>
    </source>
</evidence>
<dbReference type="AlphaFoldDB" id="G8JMZ2"/>
<sequence length="161" mass="17805">MNKPTVSDKSTLKDLINYRLRVLAQDGRVYIGLLLAFDAHMNLVLADCIEERLPEQQLKTLQHDPKHLPKPQKRTLGLAILRGEHVLSTLVESPPTLTKRERAHAQTKHKKKQVSKKQRATKASVGRVASSSLAADAAAAAAAAARPRPGRFQAPPGFRRR</sequence>
<gene>
    <name evidence="13" type="ordered locus">Ecym_1209</name>
</gene>
<dbReference type="OrthoDB" id="2020720at2759"/>
<dbReference type="eggNOG" id="KOG3168">
    <property type="taxonomic scope" value="Eukaryota"/>
</dbReference>
<dbReference type="FunFam" id="2.30.30.100:FF:000079">
    <property type="entry name" value="Sm B"/>
    <property type="match status" value="1"/>
</dbReference>
<evidence type="ECO:0000256" key="2">
    <source>
        <dbReference type="ARBA" id="ARBA00004496"/>
    </source>
</evidence>
<proteinExistence type="inferred from homology"/>
<dbReference type="RefSeq" id="XP_003644273.1">
    <property type="nucleotide sequence ID" value="XM_003644225.1"/>
</dbReference>
<dbReference type="STRING" id="931890.G8JMZ2"/>
<dbReference type="GO" id="GO:0046540">
    <property type="term" value="C:U4/U6 x U5 tri-snRNP complex"/>
    <property type="evidence" value="ECO:0007669"/>
    <property type="project" value="EnsemblFungi"/>
</dbReference>
<dbReference type="EMBL" id="CP002497">
    <property type="protein sequence ID" value="AET37456.1"/>
    <property type="molecule type" value="Genomic_DNA"/>
</dbReference>
<evidence type="ECO:0000256" key="7">
    <source>
        <dbReference type="ARBA" id="ARBA00023187"/>
    </source>
</evidence>
<dbReference type="Pfam" id="PF01423">
    <property type="entry name" value="LSM"/>
    <property type="match status" value="1"/>
</dbReference>
<accession>G8JMZ2</accession>
<dbReference type="Proteomes" id="UP000006790">
    <property type="component" value="Chromosome 1"/>
</dbReference>
<evidence type="ECO:0000256" key="10">
    <source>
        <dbReference type="ARBA" id="ARBA00041355"/>
    </source>
</evidence>
<keyword evidence="5" id="KW-0507">mRNA processing</keyword>
<feature type="region of interest" description="Disordered" evidence="11">
    <location>
        <begin position="91"/>
        <end position="161"/>
    </location>
</feature>
<evidence type="ECO:0000256" key="1">
    <source>
        <dbReference type="ARBA" id="ARBA00004123"/>
    </source>
</evidence>
<dbReference type="GO" id="GO:0000974">
    <property type="term" value="C:Prp19 complex"/>
    <property type="evidence" value="ECO:0007669"/>
    <property type="project" value="EnsemblFungi"/>
</dbReference>
<keyword evidence="14" id="KW-1185">Reference proteome</keyword>
<dbReference type="GO" id="GO:0000398">
    <property type="term" value="P:mRNA splicing, via spliceosome"/>
    <property type="evidence" value="ECO:0007669"/>
    <property type="project" value="EnsemblFungi"/>
</dbReference>
<evidence type="ECO:0000313" key="13">
    <source>
        <dbReference type="EMBL" id="AET37456.1"/>
    </source>
</evidence>
<dbReference type="GO" id="GO:0070990">
    <property type="term" value="F:snRNP binding"/>
    <property type="evidence" value="ECO:0007669"/>
    <property type="project" value="TreeGrafter"/>
</dbReference>
<dbReference type="FunCoup" id="G8JMZ2">
    <property type="interactions" value="398"/>
</dbReference>
<dbReference type="InterPro" id="IPR047575">
    <property type="entry name" value="Sm"/>
</dbReference>
<dbReference type="CDD" id="cd01717">
    <property type="entry name" value="Sm_B"/>
    <property type="match status" value="1"/>
</dbReference>
<evidence type="ECO:0000313" key="14">
    <source>
        <dbReference type="Proteomes" id="UP000006790"/>
    </source>
</evidence>
<feature type="compositionally biased region" description="Basic residues" evidence="11">
    <location>
        <begin position="105"/>
        <end position="120"/>
    </location>
</feature>
<evidence type="ECO:0000256" key="8">
    <source>
        <dbReference type="ARBA" id="ARBA00023242"/>
    </source>
</evidence>
<dbReference type="GO" id="GO:0036261">
    <property type="term" value="P:7-methylguanosine cap hypermethylation"/>
    <property type="evidence" value="ECO:0007669"/>
    <property type="project" value="EnsemblFungi"/>
</dbReference>
<dbReference type="GO" id="GO:0005687">
    <property type="term" value="C:U4 snRNP"/>
    <property type="evidence" value="ECO:0007669"/>
    <property type="project" value="EnsemblFungi"/>
</dbReference>
<dbReference type="PANTHER" id="PTHR10701:SF0">
    <property type="entry name" value="SMALL NUCLEAR RIBONUCLEOPROTEIN-ASSOCIATED PROTEIN B"/>
    <property type="match status" value="1"/>
</dbReference>
<keyword evidence="7" id="KW-0508">mRNA splicing</keyword>
<dbReference type="OMA" id="VRKFQPP"/>